<feature type="domain" description="Enolase C-terminal TIM barrel" evidence="16">
    <location>
        <begin position="139"/>
        <end position="437"/>
    </location>
</feature>
<evidence type="ECO:0000256" key="3">
    <source>
        <dbReference type="ARBA" id="ARBA00012058"/>
    </source>
</evidence>
<dbReference type="HAMAP" id="MF_00318">
    <property type="entry name" value="Enolase"/>
    <property type="match status" value="1"/>
</dbReference>
<dbReference type="PANTHER" id="PTHR11902">
    <property type="entry name" value="ENOLASE"/>
    <property type="match status" value="1"/>
</dbReference>
<keyword evidence="8 12" id="KW-0460">Magnesium</keyword>
<dbReference type="EC" id="4.2.1.11" evidence="3 12"/>
<evidence type="ECO:0000256" key="14">
    <source>
        <dbReference type="PIRSR" id="PIRSR001400-2"/>
    </source>
</evidence>
<feature type="binding site" evidence="14">
    <location>
        <begin position="375"/>
        <end position="378"/>
    </location>
    <ligand>
        <name>substrate</name>
    </ligand>
</feature>
<comment type="cofactor">
    <cofactor evidence="12">
        <name>Mg(2+)</name>
        <dbReference type="ChEBI" id="CHEBI:18420"/>
    </cofactor>
    <text evidence="12">Binds a second Mg(2+) ion via substrate during catalysis.</text>
</comment>
<dbReference type="SUPFAM" id="SSF54826">
    <property type="entry name" value="Enolase N-terminal domain-like"/>
    <property type="match status" value="1"/>
</dbReference>
<evidence type="ECO:0000256" key="8">
    <source>
        <dbReference type="ARBA" id="ARBA00022842"/>
    </source>
</evidence>
<evidence type="ECO:0000256" key="5">
    <source>
        <dbReference type="ARBA" id="ARBA00022490"/>
    </source>
</evidence>
<dbReference type="SMART" id="SM01193">
    <property type="entry name" value="Enolase_N"/>
    <property type="match status" value="1"/>
</dbReference>
<evidence type="ECO:0000256" key="1">
    <source>
        <dbReference type="ARBA" id="ARBA00005031"/>
    </source>
</evidence>
<dbReference type="PANTHER" id="PTHR11902:SF1">
    <property type="entry name" value="ENOLASE"/>
    <property type="match status" value="1"/>
</dbReference>
<feature type="domain" description="Enolase N-terminal" evidence="17">
    <location>
        <begin position="4"/>
        <end position="134"/>
    </location>
</feature>
<evidence type="ECO:0000256" key="4">
    <source>
        <dbReference type="ARBA" id="ARBA00017068"/>
    </source>
</evidence>
<protein>
    <recommendedName>
        <fullName evidence="4 12">Enolase</fullName>
        <ecNumber evidence="3 12">4.2.1.11</ecNumber>
    </recommendedName>
    <alternativeName>
        <fullName evidence="12">2-phospho-D-glycerate hydro-lyase</fullName>
    </alternativeName>
    <alternativeName>
        <fullName evidence="12">2-phosphoglycerate dehydratase</fullName>
    </alternativeName>
</protein>
<dbReference type="InterPro" id="IPR020811">
    <property type="entry name" value="Enolase_N"/>
</dbReference>
<comment type="function">
    <text evidence="12">Catalyzes the reversible conversion of 2-phosphoglycerate (2-PG) into phosphoenolpyruvate (PEP). It is essential for the degradation of carbohydrates via glycolysis.</text>
</comment>
<evidence type="ECO:0000256" key="13">
    <source>
        <dbReference type="PIRSR" id="PIRSR001400-1"/>
    </source>
</evidence>
<comment type="pathway">
    <text evidence="1 12">Carbohydrate degradation; glycolysis; pyruvate from D-glyceraldehyde 3-phosphate: step 4/5.</text>
</comment>
<accession>A0A1C4AUI6</accession>
<keyword evidence="6 12" id="KW-0964">Secreted</keyword>
<comment type="catalytic activity">
    <reaction evidence="11">
        <text>(2R)-2-phosphoglycerate = phosphoenolpyruvate + H2O</text>
        <dbReference type="Rhea" id="RHEA:10164"/>
        <dbReference type="ChEBI" id="CHEBI:15377"/>
        <dbReference type="ChEBI" id="CHEBI:58289"/>
        <dbReference type="ChEBI" id="CHEBI:58702"/>
        <dbReference type="EC" id="4.2.1.11"/>
    </reaction>
    <physiologicalReaction direction="left-to-right" evidence="11">
        <dbReference type="Rhea" id="RHEA:10165"/>
    </physiologicalReaction>
</comment>
<feature type="binding site" evidence="12">
    <location>
        <position position="378"/>
    </location>
    <ligand>
        <name>(2R)-2-phosphoglycerate</name>
        <dbReference type="ChEBI" id="CHEBI:58289"/>
    </ligand>
</feature>
<dbReference type="UniPathway" id="UPA00109">
    <property type="reaction ID" value="UER00187"/>
</dbReference>
<feature type="binding site" evidence="12 15">
    <location>
        <position position="242"/>
    </location>
    <ligand>
        <name>Mg(2+)</name>
        <dbReference type="ChEBI" id="CHEBI:18420"/>
    </ligand>
</feature>
<dbReference type="Proteomes" id="UP000199268">
    <property type="component" value="Unassembled WGS sequence"/>
</dbReference>
<dbReference type="OrthoDB" id="9804716at2"/>
<dbReference type="GO" id="GO:0005576">
    <property type="term" value="C:extracellular region"/>
    <property type="evidence" value="ECO:0007669"/>
    <property type="project" value="UniProtKB-SubCell"/>
</dbReference>
<feature type="binding site" evidence="12">
    <location>
        <position position="377"/>
    </location>
    <ligand>
        <name>(2R)-2-phosphoglycerate</name>
        <dbReference type="ChEBI" id="CHEBI:58289"/>
    </ligand>
</feature>
<evidence type="ECO:0000256" key="6">
    <source>
        <dbReference type="ARBA" id="ARBA00022525"/>
    </source>
</evidence>
<dbReference type="SMART" id="SM01192">
    <property type="entry name" value="Enolase_C"/>
    <property type="match status" value="1"/>
</dbReference>
<feature type="binding site" evidence="14">
    <location>
        <position position="164"/>
    </location>
    <ligand>
        <name>substrate</name>
    </ligand>
</feature>
<comment type="similarity">
    <text evidence="2 12">Belongs to the enolase family.</text>
</comment>
<comment type="cofactor">
    <cofactor evidence="15">
        <name>Mg(2+)</name>
        <dbReference type="ChEBI" id="CHEBI:18420"/>
    </cofactor>
    <text evidence="15">Mg(2+) is required for catalysis and for stabilizing the dimer.</text>
</comment>
<feature type="binding site" evidence="12">
    <location>
        <position position="163"/>
    </location>
    <ligand>
        <name>(2R)-2-phosphoglycerate</name>
        <dbReference type="ChEBI" id="CHEBI:58289"/>
    </ligand>
</feature>
<dbReference type="FunFam" id="3.20.20.120:FF:000001">
    <property type="entry name" value="Enolase"/>
    <property type="match status" value="1"/>
</dbReference>
<keyword evidence="5 12" id="KW-0963">Cytoplasm</keyword>
<feature type="binding site" evidence="12">
    <location>
        <position position="296"/>
    </location>
    <ligand>
        <name>Mg(2+)</name>
        <dbReference type="ChEBI" id="CHEBI:18420"/>
    </ligand>
</feature>
<keyword evidence="10 12" id="KW-0456">Lyase</keyword>
<sequence length="452" mass="49073">MSAITDIYAREVLDSRGNPTVEVEVYTELGGFGRGIVPSGASTGVNEAVELRDGDKSRFLGKGTLKAVENVNKVIKDKLIGMDVTDQVLLDRTMIALDGTPNKGKLGANAILGVSIAAARAAADELGTPLYNYLGGFNSKVLPTPMMNVVNGGAHADNSVDFQEFMIMPVGAKSVAEAIRMGSETFHALQALLKESGHSTAVGDEGGFAPNFASNEEPFQYLLKAIERAGYKPGKDVAIAFDVASSEFYDHERKIYTLDGEPDKKEYTTDEFIDYLENLVEKYPVVSIEDPLAEAEDLNDEEQWDNWAKLTDRLGNKVQLVGDDFFVTNTDFLAKGIAKGAANAILIKVNQIGTLTETVEAIEMAKEAGYTAIVSHRSGETEDTTISDLVVATNAGQIKTGSMSRTDRIAKYNQLMRIEDLLTDKVAEYKGINSFYNIDKSARDAIVNYEAK</sequence>
<evidence type="ECO:0000256" key="10">
    <source>
        <dbReference type="ARBA" id="ARBA00023239"/>
    </source>
</evidence>
<feature type="binding site" evidence="12">
    <location>
        <position position="399"/>
    </location>
    <ligand>
        <name>(2R)-2-phosphoglycerate</name>
        <dbReference type="ChEBI" id="CHEBI:58289"/>
    </ligand>
</feature>
<feature type="binding site" evidence="14">
    <location>
        <position position="399"/>
    </location>
    <ligand>
        <name>substrate</name>
    </ligand>
</feature>
<evidence type="ECO:0000256" key="7">
    <source>
        <dbReference type="ARBA" id="ARBA00022723"/>
    </source>
</evidence>
<dbReference type="InterPro" id="IPR000941">
    <property type="entry name" value="Enolase"/>
</dbReference>
<evidence type="ECO:0000256" key="2">
    <source>
        <dbReference type="ARBA" id="ARBA00009604"/>
    </source>
</evidence>
<feature type="binding site" evidence="14">
    <location>
        <position position="323"/>
    </location>
    <ligand>
        <name>substrate</name>
    </ligand>
</feature>
<dbReference type="InterPro" id="IPR029017">
    <property type="entry name" value="Enolase-like_N"/>
</dbReference>
<evidence type="ECO:0000259" key="16">
    <source>
        <dbReference type="SMART" id="SM01192"/>
    </source>
</evidence>
<dbReference type="GO" id="GO:0006096">
    <property type="term" value="P:glycolytic process"/>
    <property type="evidence" value="ECO:0007669"/>
    <property type="project" value="UniProtKB-UniRule"/>
</dbReference>
<dbReference type="GO" id="GO:0000015">
    <property type="term" value="C:phosphopyruvate hydratase complex"/>
    <property type="evidence" value="ECO:0007669"/>
    <property type="project" value="InterPro"/>
</dbReference>
<evidence type="ECO:0000256" key="12">
    <source>
        <dbReference type="HAMAP-Rule" id="MF_00318"/>
    </source>
</evidence>
<dbReference type="Gene3D" id="3.20.20.120">
    <property type="entry name" value="Enolase-like C-terminal domain"/>
    <property type="match status" value="1"/>
</dbReference>
<feature type="binding site" evidence="12 15">
    <location>
        <position position="323"/>
    </location>
    <ligand>
        <name>Mg(2+)</name>
        <dbReference type="ChEBI" id="CHEBI:18420"/>
    </ligand>
</feature>
<evidence type="ECO:0000313" key="19">
    <source>
        <dbReference type="Proteomes" id="UP000199268"/>
    </source>
</evidence>
<dbReference type="Gene3D" id="3.30.390.10">
    <property type="entry name" value="Enolase-like, N-terminal domain"/>
    <property type="match status" value="1"/>
</dbReference>
<gene>
    <name evidence="12" type="primary">eno</name>
    <name evidence="18" type="ORF">GA0061074_10725</name>
</gene>
<dbReference type="GO" id="GO:0004634">
    <property type="term" value="F:phosphopyruvate hydratase activity"/>
    <property type="evidence" value="ECO:0007669"/>
    <property type="project" value="UniProtKB-UniRule"/>
</dbReference>
<feature type="binding site" evidence="15">
    <location>
        <position position="289"/>
    </location>
    <ligand>
        <name>Mg(2+)</name>
        <dbReference type="ChEBI" id="CHEBI:18420"/>
    </ligand>
</feature>
<evidence type="ECO:0000256" key="9">
    <source>
        <dbReference type="ARBA" id="ARBA00023152"/>
    </source>
</evidence>
<feature type="binding site" evidence="12">
    <location>
        <position position="348"/>
    </location>
    <ligand>
        <name>(2R)-2-phosphoglycerate</name>
        <dbReference type="ChEBI" id="CHEBI:58289"/>
    </ligand>
</feature>
<keyword evidence="9 12" id="KW-0324">Glycolysis</keyword>
<dbReference type="EMBL" id="FMAO01000007">
    <property type="protein sequence ID" value="SCB98186.1"/>
    <property type="molecule type" value="Genomic_DNA"/>
</dbReference>
<dbReference type="CDD" id="cd03313">
    <property type="entry name" value="enolase"/>
    <property type="match status" value="1"/>
</dbReference>
<evidence type="ECO:0000259" key="17">
    <source>
        <dbReference type="SMART" id="SM01193"/>
    </source>
</evidence>
<feature type="active site" description="Proton donor" evidence="12 13">
    <location>
        <position position="205"/>
    </location>
</feature>
<evidence type="ECO:0000256" key="15">
    <source>
        <dbReference type="PIRSR" id="PIRSR001400-3"/>
    </source>
</evidence>
<dbReference type="STRING" id="1505725.GA0061074_10725"/>
<organism evidence="18 19">
    <name type="scientific">Weissella bombi</name>
    <dbReference type="NCBI Taxonomy" id="1505725"/>
    <lineage>
        <taxon>Bacteria</taxon>
        <taxon>Bacillati</taxon>
        <taxon>Bacillota</taxon>
        <taxon>Bacilli</taxon>
        <taxon>Lactobacillales</taxon>
        <taxon>Lactobacillaceae</taxon>
        <taxon>Weissella</taxon>
    </lineage>
</organism>
<evidence type="ECO:0000256" key="11">
    <source>
        <dbReference type="ARBA" id="ARBA00048951"/>
    </source>
</evidence>
<dbReference type="FunFam" id="3.30.390.10:FF:000001">
    <property type="entry name" value="Enolase"/>
    <property type="match status" value="1"/>
</dbReference>
<dbReference type="GO" id="GO:0000287">
    <property type="term" value="F:magnesium ion binding"/>
    <property type="evidence" value="ECO:0007669"/>
    <property type="project" value="UniProtKB-UniRule"/>
</dbReference>
<evidence type="ECO:0000313" key="18">
    <source>
        <dbReference type="EMBL" id="SCB98186.1"/>
    </source>
</evidence>
<keyword evidence="7 12" id="KW-0479">Metal-binding</keyword>
<feature type="active site" description="Proton acceptor" evidence="12 13">
    <location>
        <position position="348"/>
    </location>
</feature>
<dbReference type="InterPro" id="IPR036849">
    <property type="entry name" value="Enolase-like_C_sf"/>
</dbReference>
<dbReference type="Pfam" id="PF03952">
    <property type="entry name" value="Enolase_N"/>
    <property type="match status" value="1"/>
</dbReference>
<dbReference type="SFLD" id="SFLDG00178">
    <property type="entry name" value="enolase"/>
    <property type="match status" value="1"/>
</dbReference>
<dbReference type="Pfam" id="PF00113">
    <property type="entry name" value="Enolase_C"/>
    <property type="match status" value="1"/>
</dbReference>
<dbReference type="InterPro" id="IPR020810">
    <property type="entry name" value="Enolase_C"/>
</dbReference>
<comment type="subcellular location">
    <subcellularLocation>
        <location evidence="12">Cytoplasm</location>
    </subcellularLocation>
    <subcellularLocation>
        <location evidence="12">Secreted</location>
    </subcellularLocation>
    <subcellularLocation>
        <location evidence="12">Cell surface</location>
    </subcellularLocation>
    <text evidence="12">Fractions of enolase are present in both the cytoplasm and on the cell surface.</text>
</comment>
<dbReference type="SFLD" id="SFLDS00001">
    <property type="entry name" value="Enolase"/>
    <property type="match status" value="1"/>
</dbReference>
<dbReference type="PIRSF" id="PIRSF001400">
    <property type="entry name" value="Enolase"/>
    <property type="match status" value="1"/>
</dbReference>
<name>A0A1C4AUI6_9LACO</name>
<feature type="binding site" evidence="14">
    <location>
        <position position="289"/>
    </location>
    <ligand>
        <name>substrate</name>
    </ligand>
</feature>
<dbReference type="PROSITE" id="PS00164">
    <property type="entry name" value="ENOLASE"/>
    <property type="match status" value="1"/>
</dbReference>
<dbReference type="PRINTS" id="PR00148">
    <property type="entry name" value="ENOLASE"/>
</dbReference>
<dbReference type="SUPFAM" id="SSF51604">
    <property type="entry name" value="Enolase C-terminal domain-like"/>
    <property type="match status" value="1"/>
</dbReference>
<dbReference type="RefSeq" id="WP_092462722.1">
    <property type="nucleotide sequence ID" value="NZ_BJEE01000006.1"/>
</dbReference>
<dbReference type="SFLD" id="SFLDF00002">
    <property type="entry name" value="enolase"/>
    <property type="match status" value="1"/>
</dbReference>
<feature type="binding site" evidence="14">
    <location>
        <position position="155"/>
    </location>
    <ligand>
        <name>substrate</name>
    </ligand>
</feature>
<reference evidence="19" key="1">
    <citation type="submission" date="2016-08" db="EMBL/GenBank/DDBJ databases">
        <authorList>
            <person name="Varghese N."/>
            <person name="Submissions Spin"/>
        </authorList>
    </citation>
    <scope>NUCLEOTIDE SEQUENCE [LARGE SCALE GENOMIC DNA]</scope>
    <source>
        <strain evidence="19">R-53094</strain>
    </source>
</reference>
<dbReference type="InterPro" id="IPR020809">
    <property type="entry name" value="Enolase_CS"/>
</dbReference>
<keyword evidence="19" id="KW-1185">Reference proteome</keyword>
<dbReference type="NCBIfam" id="TIGR01060">
    <property type="entry name" value="eno"/>
    <property type="match status" value="1"/>
</dbReference>
<dbReference type="GO" id="GO:0009986">
    <property type="term" value="C:cell surface"/>
    <property type="evidence" value="ECO:0007669"/>
    <property type="project" value="UniProtKB-SubCell"/>
</dbReference>
<dbReference type="AlphaFoldDB" id="A0A1C4AUI6"/>
<proteinExistence type="inferred from homology"/>